<gene>
    <name evidence="2" type="ordered locus">AMIS_30660</name>
</gene>
<dbReference type="EMBL" id="AP012319">
    <property type="protein sequence ID" value="BAL88286.1"/>
    <property type="molecule type" value="Genomic_DNA"/>
</dbReference>
<keyword evidence="1" id="KW-0812">Transmembrane</keyword>
<reference evidence="2 3" key="1">
    <citation type="submission" date="2012-02" db="EMBL/GenBank/DDBJ databases">
        <title>Complete genome sequence of Actinoplanes missouriensis 431 (= NBRC 102363).</title>
        <authorList>
            <person name="Ohnishi Y."/>
            <person name="Ishikawa J."/>
            <person name="Sekine M."/>
            <person name="Hosoyama A."/>
            <person name="Harada T."/>
            <person name="Narita H."/>
            <person name="Hata T."/>
            <person name="Konno Y."/>
            <person name="Tutikane K."/>
            <person name="Fujita N."/>
            <person name="Horinouchi S."/>
            <person name="Hayakawa M."/>
        </authorList>
    </citation>
    <scope>NUCLEOTIDE SEQUENCE [LARGE SCALE GENOMIC DNA]</scope>
    <source>
        <strain evidence="3">ATCC 14538 / DSM 43046 / CBS 188.64 / JCM 3121 / NBRC 102363 / NCIMB 12654 / NRRL B-3342 / UNCC 431</strain>
    </source>
</reference>
<keyword evidence="1" id="KW-1133">Transmembrane helix</keyword>
<dbReference type="KEGG" id="ams:AMIS_30660"/>
<keyword evidence="3" id="KW-1185">Reference proteome</keyword>
<dbReference type="AlphaFoldDB" id="I0H5J9"/>
<organism evidence="2 3">
    <name type="scientific">Actinoplanes missouriensis (strain ATCC 14538 / DSM 43046 / CBS 188.64 / JCM 3121 / NBRC 102363 / NCIMB 12654 / NRRL B-3342 / UNCC 431)</name>
    <dbReference type="NCBI Taxonomy" id="512565"/>
    <lineage>
        <taxon>Bacteria</taxon>
        <taxon>Bacillati</taxon>
        <taxon>Actinomycetota</taxon>
        <taxon>Actinomycetes</taxon>
        <taxon>Micromonosporales</taxon>
        <taxon>Micromonosporaceae</taxon>
        <taxon>Actinoplanes</taxon>
    </lineage>
</organism>
<evidence type="ECO:0000256" key="1">
    <source>
        <dbReference type="SAM" id="Phobius"/>
    </source>
</evidence>
<accession>I0H5J9</accession>
<dbReference type="PATRIC" id="fig|512565.3.peg.3064"/>
<feature type="transmembrane region" description="Helical" evidence="1">
    <location>
        <begin position="26"/>
        <end position="50"/>
    </location>
</feature>
<sequence length="169" mass="18336">MEDTARQLNFHVQGDPRLSMALARRLLLRVWCLMALAVLAVATVLVQADVTTAKTALLYGGVFLLLMLYVLVIESPKRTLQQNAHKLGRPTAYRIDSAGIHITAGFGTETLPWQAITRVTRARGQIIISQGWRTASGIPLDGLSAAEQETVLTVLRSRGRALTGDGSST</sequence>
<name>I0H5J9_ACTM4</name>
<evidence type="ECO:0008006" key="4">
    <source>
        <dbReference type="Google" id="ProtNLM"/>
    </source>
</evidence>
<dbReference type="RefSeq" id="WP_014443181.1">
    <property type="nucleotide sequence ID" value="NC_017093.1"/>
</dbReference>
<evidence type="ECO:0000313" key="2">
    <source>
        <dbReference type="EMBL" id="BAL88286.1"/>
    </source>
</evidence>
<evidence type="ECO:0000313" key="3">
    <source>
        <dbReference type="Proteomes" id="UP000007882"/>
    </source>
</evidence>
<dbReference type="HOGENOM" id="CLU_1575150_0_0_11"/>
<dbReference type="STRING" id="512565.AMIS_30660"/>
<dbReference type="OrthoDB" id="3295085at2"/>
<dbReference type="Proteomes" id="UP000007882">
    <property type="component" value="Chromosome"/>
</dbReference>
<feature type="transmembrane region" description="Helical" evidence="1">
    <location>
        <begin position="56"/>
        <end position="73"/>
    </location>
</feature>
<protein>
    <recommendedName>
        <fullName evidence="4">YcxB-like protein domain-containing protein</fullName>
    </recommendedName>
</protein>
<keyword evidence="1" id="KW-0472">Membrane</keyword>
<proteinExistence type="predicted"/>